<dbReference type="SMART" id="SM00421">
    <property type="entry name" value="HTH_LUXR"/>
    <property type="match status" value="1"/>
</dbReference>
<dbReference type="InterPro" id="IPR001789">
    <property type="entry name" value="Sig_transdc_resp-reg_receiver"/>
</dbReference>
<dbReference type="GO" id="GO:0000160">
    <property type="term" value="P:phosphorelay signal transduction system"/>
    <property type="evidence" value="ECO:0007669"/>
    <property type="project" value="InterPro"/>
</dbReference>
<keyword evidence="1 3" id="KW-0597">Phosphoprotein</keyword>
<gene>
    <name evidence="6" type="ORF">CRP01_14225</name>
</gene>
<protein>
    <submittedName>
        <fullName evidence="6">DNA-binding response regulator</fullName>
    </submittedName>
</protein>
<dbReference type="SMART" id="SM00448">
    <property type="entry name" value="REC"/>
    <property type="match status" value="1"/>
</dbReference>
<feature type="domain" description="Response regulatory" evidence="5">
    <location>
        <begin position="3"/>
        <end position="118"/>
    </location>
</feature>
<dbReference type="PANTHER" id="PTHR43214:SF43">
    <property type="entry name" value="TWO-COMPONENT RESPONSE REGULATOR"/>
    <property type="match status" value="1"/>
</dbReference>
<feature type="modified residue" description="4-aspartylphosphate" evidence="3">
    <location>
        <position position="53"/>
    </location>
</feature>
<sequence>MIKIGLIEDDQLVLEELKDAFQRSASLDCKMSCRTAEAFLKYFRGGLDVILLDVGLPGISGIEALPKILTMAPDVQVVMLTSFADHESVFQALRNGASGYLLKDSSLSVIEQILQDTHRGIPALSPAIALKIIRYFNQKPQGPSCKMLTKKEGHVLQLLVDGLSYKLIAGEMNVSINGIRYHIKNIYRKLHINSRSELFQLYRDGKISLFAE</sequence>
<proteinExistence type="predicted"/>
<dbReference type="CDD" id="cd06170">
    <property type="entry name" value="LuxR_C_like"/>
    <property type="match status" value="1"/>
</dbReference>
<dbReference type="EMBL" id="PDUD01000019">
    <property type="protein sequence ID" value="PHN06120.1"/>
    <property type="molecule type" value="Genomic_DNA"/>
</dbReference>
<evidence type="ECO:0000313" key="7">
    <source>
        <dbReference type="Proteomes" id="UP000223913"/>
    </source>
</evidence>
<evidence type="ECO:0000259" key="5">
    <source>
        <dbReference type="PROSITE" id="PS50110"/>
    </source>
</evidence>
<dbReference type="PROSITE" id="PS50110">
    <property type="entry name" value="RESPONSE_REGULATORY"/>
    <property type="match status" value="1"/>
</dbReference>
<evidence type="ECO:0000256" key="1">
    <source>
        <dbReference type="ARBA" id="ARBA00022553"/>
    </source>
</evidence>
<dbReference type="InterPro" id="IPR016032">
    <property type="entry name" value="Sig_transdc_resp-reg_C-effctor"/>
</dbReference>
<dbReference type="RefSeq" id="WP_099150714.1">
    <property type="nucleotide sequence ID" value="NZ_PDUD01000019.1"/>
</dbReference>
<dbReference type="InterPro" id="IPR000792">
    <property type="entry name" value="Tscrpt_reg_LuxR_C"/>
</dbReference>
<evidence type="ECO:0000313" key="6">
    <source>
        <dbReference type="EMBL" id="PHN06120.1"/>
    </source>
</evidence>
<dbReference type="OrthoDB" id="9797341at2"/>
<dbReference type="Gene3D" id="3.40.50.2300">
    <property type="match status" value="1"/>
</dbReference>
<feature type="domain" description="HTH luxR-type" evidence="4">
    <location>
        <begin position="141"/>
        <end position="206"/>
    </location>
</feature>
<dbReference type="InterPro" id="IPR058245">
    <property type="entry name" value="NreC/VraR/RcsB-like_REC"/>
</dbReference>
<keyword evidence="7" id="KW-1185">Reference proteome</keyword>
<evidence type="ECO:0000256" key="2">
    <source>
        <dbReference type="ARBA" id="ARBA00023125"/>
    </source>
</evidence>
<organism evidence="6 7">
    <name type="scientific">Flavilitoribacter nigricans (strain ATCC 23147 / DSM 23189 / NBRC 102662 / NCIMB 1420 / SS-2)</name>
    <name type="common">Lewinella nigricans</name>
    <dbReference type="NCBI Taxonomy" id="1122177"/>
    <lineage>
        <taxon>Bacteria</taxon>
        <taxon>Pseudomonadati</taxon>
        <taxon>Bacteroidota</taxon>
        <taxon>Saprospiria</taxon>
        <taxon>Saprospirales</taxon>
        <taxon>Lewinellaceae</taxon>
        <taxon>Flavilitoribacter</taxon>
    </lineage>
</organism>
<dbReference type="Pfam" id="PF00196">
    <property type="entry name" value="GerE"/>
    <property type="match status" value="1"/>
</dbReference>
<dbReference type="Pfam" id="PF00072">
    <property type="entry name" value="Response_reg"/>
    <property type="match status" value="1"/>
</dbReference>
<dbReference type="PROSITE" id="PS50043">
    <property type="entry name" value="HTH_LUXR_2"/>
    <property type="match status" value="1"/>
</dbReference>
<reference evidence="6 7" key="1">
    <citation type="submission" date="2017-10" db="EMBL/GenBank/DDBJ databases">
        <title>The draft genome sequence of Lewinella nigricans NBRC 102662.</title>
        <authorList>
            <person name="Wang K."/>
        </authorList>
    </citation>
    <scope>NUCLEOTIDE SEQUENCE [LARGE SCALE GENOMIC DNA]</scope>
    <source>
        <strain evidence="6 7">NBRC 102662</strain>
    </source>
</reference>
<accession>A0A2D0NCL8</accession>
<comment type="caution">
    <text evidence="6">The sequence shown here is derived from an EMBL/GenBank/DDBJ whole genome shotgun (WGS) entry which is preliminary data.</text>
</comment>
<keyword evidence="2 6" id="KW-0238">DNA-binding</keyword>
<dbReference type="GO" id="GO:0006355">
    <property type="term" value="P:regulation of DNA-templated transcription"/>
    <property type="evidence" value="ECO:0007669"/>
    <property type="project" value="InterPro"/>
</dbReference>
<evidence type="ECO:0000259" key="4">
    <source>
        <dbReference type="PROSITE" id="PS50043"/>
    </source>
</evidence>
<dbReference type="GO" id="GO:0003677">
    <property type="term" value="F:DNA binding"/>
    <property type="evidence" value="ECO:0007669"/>
    <property type="project" value="UniProtKB-KW"/>
</dbReference>
<dbReference type="InterPro" id="IPR039420">
    <property type="entry name" value="WalR-like"/>
</dbReference>
<dbReference type="InterPro" id="IPR011006">
    <property type="entry name" value="CheY-like_superfamily"/>
</dbReference>
<dbReference type="SUPFAM" id="SSF46894">
    <property type="entry name" value="C-terminal effector domain of the bipartite response regulators"/>
    <property type="match status" value="1"/>
</dbReference>
<name>A0A2D0NCL8_FLAN2</name>
<dbReference type="PRINTS" id="PR00038">
    <property type="entry name" value="HTHLUXR"/>
</dbReference>
<dbReference type="Proteomes" id="UP000223913">
    <property type="component" value="Unassembled WGS sequence"/>
</dbReference>
<dbReference type="AlphaFoldDB" id="A0A2D0NCL8"/>
<evidence type="ECO:0000256" key="3">
    <source>
        <dbReference type="PROSITE-ProRule" id="PRU00169"/>
    </source>
</evidence>
<dbReference type="SUPFAM" id="SSF52172">
    <property type="entry name" value="CheY-like"/>
    <property type="match status" value="1"/>
</dbReference>
<dbReference type="CDD" id="cd17535">
    <property type="entry name" value="REC_NarL-like"/>
    <property type="match status" value="1"/>
</dbReference>
<dbReference type="PANTHER" id="PTHR43214">
    <property type="entry name" value="TWO-COMPONENT RESPONSE REGULATOR"/>
    <property type="match status" value="1"/>
</dbReference>